<feature type="transmembrane region" description="Helical" evidence="1">
    <location>
        <begin position="37"/>
        <end position="57"/>
    </location>
</feature>
<sequence length="91" mass="10219">MDVRLGQERFLSGLSRAAVAMVFFSYLVWRFEPPPFAPHLVEVMLVGVATAIGSGLQPRSSTLSERTRVAQVVGFWLLVVIIPVLFLLFWK</sequence>
<feature type="transmembrane region" description="Helical" evidence="1">
    <location>
        <begin position="12"/>
        <end position="31"/>
    </location>
</feature>
<organism evidence="2">
    <name type="scientific">uncultured Gemmatimonadetes bacterium Rifle_16ft_4_minimus_37772</name>
    <dbReference type="NCBI Taxonomy" id="1665097"/>
    <lineage>
        <taxon>Bacteria</taxon>
        <taxon>Pseudomonadati</taxon>
        <taxon>Gemmatimonadota</taxon>
        <taxon>environmental samples</taxon>
    </lineage>
</organism>
<name>A0A0H4T8E2_9BACT</name>
<keyword evidence="1" id="KW-0812">Transmembrane</keyword>
<evidence type="ECO:0000256" key="1">
    <source>
        <dbReference type="SAM" id="Phobius"/>
    </source>
</evidence>
<dbReference type="AlphaFoldDB" id="A0A0H4T8E2"/>
<reference evidence="2" key="1">
    <citation type="journal article" date="2015" name="ISME J.">
        <title>Aquifer environment selects for microbial species cohorts in sediment and groundwater.</title>
        <authorList>
            <person name="Hug L.A."/>
            <person name="Thomas B.C."/>
            <person name="Brown C.T."/>
            <person name="Frischkorn K.R."/>
            <person name="Williams K.H."/>
            <person name="Tringe S.G."/>
            <person name="Banfield J.F."/>
        </authorList>
    </citation>
    <scope>NUCLEOTIDE SEQUENCE</scope>
</reference>
<keyword evidence="1" id="KW-1133">Transmembrane helix</keyword>
<accession>A0A0H4T8E2</accession>
<keyword evidence="1" id="KW-0472">Membrane</keyword>
<proteinExistence type="predicted"/>
<dbReference type="EMBL" id="KT007003">
    <property type="protein sequence ID" value="AKQ02767.1"/>
    <property type="molecule type" value="Genomic_DNA"/>
</dbReference>
<evidence type="ECO:0000313" key="2">
    <source>
        <dbReference type="EMBL" id="AKQ02767.1"/>
    </source>
</evidence>
<feature type="transmembrane region" description="Helical" evidence="1">
    <location>
        <begin position="69"/>
        <end position="90"/>
    </location>
</feature>
<protein>
    <submittedName>
        <fullName evidence="2">Uncharacterized protein</fullName>
    </submittedName>
</protein>